<evidence type="ECO:0000256" key="10">
    <source>
        <dbReference type="ARBA" id="ARBA00022840"/>
    </source>
</evidence>
<keyword evidence="16" id="KW-1185">Reference proteome</keyword>
<accession>A0ABQ0QQD0</accession>
<feature type="domain" description="Histidine kinase" evidence="14">
    <location>
        <begin position="529"/>
        <end position="717"/>
    </location>
</feature>
<evidence type="ECO:0000256" key="1">
    <source>
        <dbReference type="ARBA" id="ARBA00000085"/>
    </source>
</evidence>
<evidence type="ECO:0000256" key="3">
    <source>
        <dbReference type="ARBA" id="ARBA00012438"/>
    </source>
</evidence>
<keyword evidence="10" id="KW-0067">ATP-binding</keyword>
<dbReference type="Gene3D" id="3.30.450.40">
    <property type="match status" value="1"/>
</dbReference>
<dbReference type="SUPFAM" id="SSF55874">
    <property type="entry name" value="ATPase domain of HSP90 chaperone/DNA topoisomerase II/histidine kinase"/>
    <property type="match status" value="1"/>
</dbReference>
<dbReference type="PROSITE" id="PS50046">
    <property type="entry name" value="PHYTOCHROME_2"/>
    <property type="match status" value="1"/>
</dbReference>
<evidence type="ECO:0000313" key="16">
    <source>
        <dbReference type="Proteomes" id="UP001062632"/>
    </source>
</evidence>
<dbReference type="InterPro" id="IPR013654">
    <property type="entry name" value="PAS_2"/>
</dbReference>
<keyword evidence="12" id="KW-0675">Receptor</keyword>
<protein>
    <recommendedName>
        <fullName evidence="3">histidine kinase</fullName>
        <ecNumber evidence="3">2.7.13.3</ecNumber>
    </recommendedName>
</protein>
<name>A0ABQ0QQD0_9PROT</name>
<evidence type="ECO:0000256" key="7">
    <source>
        <dbReference type="ARBA" id="ARBA00022679"/>
    </source>
</evidence>
<dbReference type="Gene3D" id="3.30.565.10">
    <property type="entry name" value="Histidine kinase-like ATPase, C-terminal domain"/>
    <property type="match status" value="1"/>
</dbReference>
<comment type="similarity">
    <text evidence="2">In the N-terminal section; belongs to the phytochrome family.</text>
</comment>
<dbReference type="Gene3D" id="3.30.450.270">
    <property type="match status" value="1"/>
</dbReference>
<dbReference type="SUPFAM" id="SSF55785">
    <property type="entry name" value="PYP-like sensor domain (PAS domain)"/>
    <property type="match status" value="1"/>
</dbReference>
<keyword evidence="9" id="KW-0418">Kinase</keyword>
<evidence type="ECO:0000259" key="13">
    <source>
        <dbReference type="PROSITE" id="PS50046"/>
    </source>
</evidence>
<dbReference type="PANTHER" id="PTHR41523:SF8">
    <property type="entry name" value="ETHYLENE RESPONSE SENSOR PROTEIN"/>
    <property type="match status" value="1"/>
</dbReference>
<evidence type="ECO:0000313" key="15">
    <source>
        <dbReference type="EMBL" id="GBR53234.1"/>
    </source>
</evidence>
<keyword evidence="11" id="KW-0157">Chromophore</keyword>
<evidence type="ECO:0000256" key="5">
    <source>
        <dbReference type="ARBA" id="ARBA00022553"/>
    </source>
</evidence>
<dbReference type="PROSITE" id="PS50109">
    <property type="entry name" value="HIS_KIN"/>
    <property type="match status" value="1"/>
</dbReference>
<keyword evidence="6" id="KW-0716">Sensory transduction</keyword>
<keyword evidence="4" id="KW-0600">Photoreceptor protein</keyword>
<dbReference type="EMBL" id="BAQC01000030">
    <property type="protein sequence ID" value="GBR53234.1"/>
    <property type="molecule type" value="Genomic_DNA"/>
</dbReference>
<feature type="domain" description="Phytochrome chromophore attachment site" evidence="13">
    <location>
        <begin position="145"/>
        <end position="301"/>
    </location>
</feature>
<comment type="caution">
    <text evidence="15">The sequence shown here is derived from an EMBL/GenBank/DDBJ whole genome shotgun (WGS) entry which is preliminary data.</text>
</comment>
<dbReference type="InterPro" id="IPR043150">
    <property type="entry name" value="Phytochrome_PHY_sf"/>
</dbReference>
<dbReference type="PANTHER" id="PTHR41523">
    <property type="entry name" value="TWO-COMPONENT SYSTEM SENSOR PROTEIN"/>
    <property type="match status" value="1"/>
</dbReference>
<sequence>MVSLHVPPQSKHQDFSPEALTTCDKEPIHRPGGIQSYGLLLVAHAENLKIISGAGELEDRLCPDWLGRSLSEILAIPEEILRQKQPSPHNACIREISGQALSIILHYITDFIIAELEPQPIHPLDTSQILGDIDSIAERFERGPNVTTICRQGADAFRRITGFDRVLVFQFLDNGNGRVVAESRNDNFPSLIHHHFPASDIPKQARALYLQNRVRSIPDARTVAAPLRPALPELAMLDLSSVQMRAISPVHLQYMLNMDVTASASVSLVIDGVLWGLLTCHHKTPHLLTRETRTICRTFAGIMSRQIHAKEELITYQERLRLKNILDTIPSYFIISETLETALRINCLHFMKLLPCDGFAVVSSDGVSRHGMLPPNAALHEIQIWLMKHSPAGLYTHDHLQEVYPPAAAWPDQMAGLTAITLPFAPTLTLIWSRAEVIQTIEWAGNPHKLTDTTEGVLQPRHSFDTWRQTVTGRTLPWSNDHIQAASKLRQLLLTEHHKRMLTALNTRLEATLLEREALLEEKDIFIREVNHRVQNSLQMVSAFLHLQSRSAHSKETASALNEAQKRVSAINLVHRRLYQDKHLGVVDLGRYLEELIEDVVTSCGPEWRKELQVSLTSITLEVDRAIHIGLIVTELLINASKYAYGGQAGPLHISLTQRGERLTLQVADQGESLGSPSKGEGFGRRMIRHVVGTLGGTMEYTDLQPGLSATLSLPIH</sequence>
<evidence type="ECO:0000256" key="4">
    <source>
        <dbReference type="ARBA" id="ARBA00022543"/>
    </source>
</evidence>
<evidence type="ECO:0000256" key="6">
    <source>
        <dbReference type="ARBA" id="ARBA00022606"/>
    </source>
</evidence>
<evidence type="ECO:0000256" key="8">
    <source>
        <dbReference type="ARBA" id="ARBA00022741"/>
    </source>
</evidence>
<dbReference type="RefSeq" id="WP_267298773.1">
    <property type="nucleotide sequence ID" value="NZ_BAQC01000030.1"/>
</dbReference>
<dbReference type="Pfam" id="PF00360">
    <property type="entry name" value="PHY"/>
    <property type="match status" value="1"/>
</dbReference>
<dbReference type="Pfam" id="PF13581">
    <property type="entry name" value="HATPase_c_2"/>
    <property type="match status" value="1"/>
</dbReference>
<dbReference type="Pfam" id="PF01590">
    <property type="entry name" value="GAF"/>
    <property type="match status" value="1"/>
</dbReference>
<keyword evidence="8" id="KW-0547">Nucleotide-binding</keyword>
<keyword evidence="5" id="KW-0597">Phosphoprotein</keyword>
<dbReference type="SMART" id="SM00065">
    <property type="entry name" value="GAF"/>
    <property type="match status" value="1"/>
</dbReference>
<evidence type="ECO:0000256" key="12">
    <source>
        <dbReference type="ARBA" id="ARBA00023170"/>
    </source>
</evidence>
<comment type="catalytic activity">
    <reaction evidence="1">
        <text>ATP + protein L-histidine = ADP + protein N-phospho-L-histidine.</text>
        <dbReference type="EC" id="2.7.13.3"/>
    </reaction>
</comment>
<dbReference type="InterPro" id="IPR029016">
    <property type="entry name" value="GAF-like_dom_sf"/>
</dbReference>
<reference evidence="15 16" key="1">
    <citation type="submission" date="2013-04" db="EMBL/GenBank/DDBJ databases">
        <title>The genome sequencing project of 58 acetic acid bacteria.</title>
        <authorList>
            <person name="Okamoto-Kainuma A."/>
            <person name="Ishikawa M."/>
            <person name="Umino S."/>
            <person name="Koizumi Y."/>
            <person name="Shiwa Y."/>
            <person name="Yoshikawa H."/>
            <person name="Matsutani M."/>
            <person name="Matsushita K."/>
        </authorList>
    </citation>
    <scope>NUCLEOTIDE SEQUENCE [LARGE SCALE GENOMIC DNA]</scope>
    <source>
        <strain evidence="15 16">NBRC 106555</strain>
    </source>
</reference>
<evidence type="ECO:0000256" key="9">
    <source>
        <dbReference type="ARBA" id="ARBA00022777"/>
    </source>
</evidence>
<dbReference type="Proteomes" id="UP001062632">
    <property type="component" value="Unassembled WGS sequence"/>
</dbReference>
<dbReference type="Pfam" id="PF07568">
    <property type="entry name" value="HisKA_2"/>
    <property type="match status" value="1"/>
</dbReference>
<evidence type="ECO:0000256" key="2">
    <source>
        <dbReference type="ARBA" id="ARBA00006402"/>
    </source>
</evidence>
<dbReference type="Gene3D" id="3.30.450.20">
    <property type="entry name" value="PAS domain"/>
    <property type="match status" value="2"/>
</dbReference>
<proteinExistence type="inferred from homology"/>
<evidence type="ECO:0000256" key="11">
    <source>
        <dbReference type="ARBA" id="ARBA00022991"/>
    </source>
</evidence>
<organism evidence="15 16">
    <name type="scientific">Neokomagataea thailandica NBRC 106555</name>
    <dbReference type="NCBI Taxonomy" id="1223520"/>
    <lineage>
        <taxon>Bacteria</taxon>
        <taxon>Pseudomonadati</taxon>
        <taxon>Pseudomonadota</taxon>
        <taxon>Alphaproteobacteria</taxon>
        <taxon>Acetobacterales</taxon>
        <taxon>Acetobacteraceae</taxon>
        <taxon>Neokomagataea</taxon>
    </lineage>
</organism>
<keyword evidence="7" id="KW-0808">Transferase</keyword>
<dbReference type="PRINTS" id="PR01033">
    <property type="entry name" value="PHYTOCHROME"/>
</dbReference>
<dbReference type="InterPro" id="IPR013515">
    <property type="entry name" value="Phytochrome_cen-reg"/>
</dbReference>
<dbReference type="InterPro" id="IPR035965">
    <property type="entry name" value="PAS-like_dom_sf"/>
</dbReference>
<dbReference type="InterPro" id="IPR036890">
    <property type="entry name" value="HATPase_C_sf"/>
</dbReference>
<dbReference type="InterPro" id="IPR016132">
    <property type="entry name" value="Phyto_chromo_attachment"/>
</dbReference>
<dbReference type="InterPro" id="IPR001294">
    <property type="entry name" value="Phytochrome"/>
</dbReference>
<dbReference type="Pfam" id="PF08446">
    <property type="entry name" value="PAS_2"/>
    <property type="match status" value="1"/>
</dbReference>
<dbReference type="InterPro" id="IPR005467">
    <property type="entry name" value="His_kinase_dom"/>
</dbReference>
<dbReference type="InterPro" id="IPR003594">
    <property type="entry name" value="HATPase_dom"/>
</dbReference>
<dbReference type="InterPro" id="IPR011495">
    <property type="entry name" value="Sig_transdc_His_kin_sub2_dim/P"/>
</dbReference>
<dbReference type="EC" id="2.7.13.3" evidence="3"/>
<gene>
    <name evidence="15" type="ORF">AA106555_1219</name>
</gene>
<dbReference type="InterPro" id="IPR003018">
    <property type="entry name" value="GAF"/>
</dbReference>
<dbReference type="SUPFAM" id="SSF55781">
    <property type="entry name" value="GAF domain-like"/>
    <property type="match status" value="2"/>
</dbReference>
<evidence type="ECO:0000259" key="14">
    <source>
        <dbReference type="PROSITE" id="PS50109"/>
    </source>
</evidence>